<keyword evidence="4" id="KW-1185">Reference proteome</keyword>
<dbReference type="Gene3D" id="3.30.2310.20">
    <property type="entry name" value="RelE-like"/>
    <property type="match status" value="1"/>
</dbReference>
<dbReference type="InterPro" id="IPR051803">
    <property type="entry name" value="TA_system_RelE-like_toxin"/>
</dbReference>
<sequence length="101" mass="11673">MIVTLLPDAEAELEDIADYIARDNPSRALSFIREIREKCLSLGTIPHAFPLVPRYEERGVRCRGHGRYLIFYRVIGEPPNRIDILHVLHSARDYAEILFPD</sequence>
<proteinExistence type="inferred from homology"/>
<evidence type="ECO:0000313" key="3">
    <source>
        <dbReference type="EMBL" id="TDG23826.1"/>
    </source>
</evidence>
<evidence type="ECO:0000256" key="1">
    <source>
        <dbReference type="ARBA" id="ARBA00006226"/>
    </source>
</evidence>
<dbReference type="OrthoDB" id="9798046at2"/>
<accession>A0A4R5MBG9</accession>
<protein>
    <submittedName>
        <fullName evidence="3">Type II toxin-antitoxin system RelE/ParE family toxin</fullName>
    </submittedName>
</protein>
<evidence type="ECO:0000313" key="4">
    <source>
        <dbReference type="Proteomes" id="UP000295722"/>
    </source>
</evidence>
<dbReference type="Proteomes" id="UP000295722">
    <property type="component" value="Unassembled WGS sequence"/>
</dbReference>
<dbReference type="EMBL" id="SMRP01000005">
    <property type="protein sequence ID" value="TDG23826.1"/>
    <property type="molecule type" value="Genomic_DNA"/>
</dbReference>
<comment type="caution">
    <text evidence="3">The sequence shown here is derived from an EMBL/GenBank/DDBJ whole genome shotgun (WGS) entry which is preliminary data.</text>
</comment>
<gene>
    <name evidence="3" type="ORF">EYW47_14020</name>
</gene>
<name>A0A4R5MBG9_9BURK</name>
<dbReference type="InterPro" id="IPR035093">
    <property type="entry name" value="RelE/ParE_toxin_dom_sf"/>
</dbReference>
<dbReference type="AlphaFoldDB" id="A0A4R5MBG9"/>
<dbReference type="Pfam" id="PF05016">
    <property type="entry name" value="ParE_toxin"/>
    <property type="match status" value="1"/>
</dbReference>
<dbReference type="InterPro" id="IPR007712">
    <property type="entry name" value="RelE/ParE_toxin"/>
</dbReference>
<dbReference type="RefSeq" id="WP_133195417.1">
    <property type="nucleotide sequence ID" value="NZ_JBHUCW010000025.1"/>
</dbReference>
<reference evidence="3 4" key="1">
    <citation type="submission" date="2019-03" db="EMBL/GenBank/DDBJ databases">
        <title>Paraburkholderia sp. 4M-K11, isolated from subtropical forest soil.</title>
        <authorList>
            <person name="Gao Z.-H."/>
            <person name="Qiu L.-H."/>
        </authorList>
    </citation>
    <scope>NUCLEOTIDE SEQUENCE [LARGE SCALE GENOMIC DNA]</scope>
    <source>
        <strain evidence="3 4">4M-K11</strain>
    </source>
</reference>
<dbReference type="PANTHER" id="PTHR33755:SF6">
    <property type="entry name" value="PLASMID STABILIZATION SYSTEM PROTEIN"/>
    <property type="match status" value="1"/>
</dbReference>
<comment type="similarity">
    <text evidence="1">Belongs to the RelE toxin family.</text>
</comment>
<dbReference type="PANTHER" id="PTHR33755">
    <property type="entry name" value="TOXIN PARE1-RELATED"/>
    <property type="match status" value="1"/>
</dbReference>
<organism evidence="3 4">
    <name type="scientific">Paraburkholderia silviterrae</name>
    <dbReference type="NCBI Taxonomy" id="2528715"/>
    <lineage>
        <taxon>Bacteria</taxon>
        <taxon>Pseudomonadati</taxon>
        <taxon>Pseudomonadota</taxon>
        <taxon>Betaproteobacteria</taxon>
        <taxon>Burkholderiales</taxon>
        <taxon>Burkholderiaceae</taxon>
        <taxon>Paraburkholderia</taxon>
    </lineage>
</organism>
<keyword evidence="2" id="KW-1277">Toxin-antitoxin system</keyword>
<evidence type="ECO:0000256" key="2">
    <source>
        <dbReference type="ARBA" id="ARBA00022649"/>
    </source>
</evidence>